<reference evidence="1" key="3">
    <citation type="submission" date="2025-09" db="UniProtKB">
        <authorList>
            <consortium name="Ensembl"/>
        </authorList>
    </citation>
    <scope>IDENTIFICATION</scope>
</reference>
<keyword evidence="2" id="KW-1185">Reference proteome</keyword>
<name>A0A8C9WSD6_SCLFO</name>
<protein>
    <submittedName>
        <fullName evidence="1">Uncharacterized protein</fullName>
    </submittedName>
</protein>
<dbReference type="Proteomes" id="UP000694397">
    <property type="component" value="Chromosome 14"/>
</dbReference>
<organism evidence="1 2">
    <name type="scientific">Scleropages formosus</name>
    <name type="common">Asian bonytongue</name>
    <name type="synonym">Osteoglossum formosum</name>
    <dbReference type="NCBI Taxonomy" id="113540"/>
    <lineage>
        <taxon>Eukaryota</taxon>
        <taxon>Metazoa</taxon>
        <taxon>Chordata</taxon>
        <taxon>Craniata</taxon>
        <taxon>Vertebrata</taxon>
        <taxon>Euteleostomi</taxon>
        <taxon>Actinopterygii</taxon>
        <taxon>Neopterygii</taxon>
        <taxon>Teleostei</taxon>
        <taxon>Osteoglossocephala</taxon>
        <taxon>Osteoglossomorpha</taxon>
        <taxon>Osteoglossiformes</taxon>
        <taxon>Osteoglossidae</taxon>
        <taxon>Scleropages</taxon>
    </lineage>
</organism>
<dbReference type="AlphaFoldDB" id="A0A8C9WSD6"/>
<evidence type="ECO:0000313" key="1">
    <source>
        <dbReference type="Ensembl" id="ENSSFOP00015077999.1"/>
    </source>
</evidence>
<reference evidence="1 2" key="1">
    <citation type="submission" date="2019-04" db="EMBL/GenBank/DDBJ databases">
        <authorList>
            <consortium name="Wellcome Sanger Institute Data Sharing"/>
        </authorList>
    </citation>
    <scope>NUCLEOTIDE SEQUENCE [LARGE SCALE GENOMIC DNA]</scope>
</reference>
<proteinExistence type="predicted"/>
<sequence length="87" mass="9719">SYTLLCSNMWTWPKPLECQAAFCCLIYFLWCSPCCGCRQDYLALDAPAPPPSAPPQRSPRSSVPPNVLAVDVLEILKYLEGRQGGWQ</sequence>
<dbReference type="Ensembl" id="ENSSFOT00015068604.1">
    <property type="protein sequence ID" value="ENSSFOP00015077999.1"/>
    <property type="gene ID" value="ENSSFOG00015031116.1"/>
</dbReference>
<reference evidence="1" key="2">
    <citation type="submission" date="2025-08" db="UniProtKB">
        <authorList>
            <consortium name="Ensembl"/>
        </authorList>
    </citation>
    <scope>IDENTIFICATION</scope>
</reference>
<accession>A0A8C9WSD6</accession>
<evidence type="ECO:0000313" key="2">
    <source>
        <dbReference type="Proteomes" id="UP000694397"/>
    </source>
</evidence>